<organism evidence="1 2">
    <name type="scientific">Undibacterium macrobrachii</name>
    <dbReference type="NCBI Taxonomy" id="1119058"/>
    <lineage>
        <taxon>Bacteria</taxon>
        <taxon>Pseudomonadati</taxon>
        <taxon>Pseudomonadota</taxon>
        <taxon>Betaproteobacteria</taxon>
        <taxon>Burkholderiales</taxon>
        <taxon>Oxalobacteraceae</taxon>
        <taxon>Undibacterium</taxon>
    </lineage>
</organism>
<evidence type="ECO:0000313" key="2">
    <source>
        <dbReference type="Proteomes" id="UP000620127"/>
    </source>
</evidence>
<name>A0ABQ2XLZ5_9BURK</name>
<comment type="caution">
    <text evidence="1">The sequence shown here is derived from an EMBL/GenBank/DDBJ whole genome shotgun (WGS) entry which is preliminary data.</text>
</comment>
<accession>A0ABQ2XLZ5</accession>
<reference evidence="2" key="1">
    <citation type="journal article" date="2019" name="Int. J. Syst. Evol. Microbiol.">
        <title>The Global Catalogue of Microorganisms (GCM) 10K type strain sequencing project: providing services to taxonomists for standard genome sequencing and annotation.</title>
        <authorList>
            <consortium name="The Broad Institute Genomics Platform"/>
            <consortium name="The Broad Institute Genome Sequencing Center for Infectious Disease"/>
            <person name="Wu L."/>
            <person name="Ma J."/>
        </authorList>
    </citation>
    <scope>NUCLEOTIDE SEQUENCE [LARGE SCALE GENOMIC DNA]</scope>
    <source>
        <strain evidence="2">KCTC 23916</strain>
    </source>
</reference>
<proteinExistence type="predicted"/>
<sequence>MSLNFRKYWILEPSINIDSYKNPDDFFEDFEMEILAKDVVCEMLGVSVRGLEMMVNREEFPPGKRIGKKVFWCVEAVENWEKRMFDAQRNWKPRRL</sequence>
<protein>
    <recommendedName>
        <fullName evidence="3">DNA-binding protein</fullName>
    </recommendedName>
</protein>
<dbReference type="EMBL" id="BMYT01000006">
    <property type="protein sequence ID" value="GGX23142.1"/>
    <property type="molecule type" value="Genomic_DNA"/>
</dbReference>
<dbReference type="InterPro" id="IPR009061">
    <property type="entry name" value="DNA-bd_dom_put_sf"/>
</dbReference>
<keyword evidence="2" id="KW-1185">Reference proteome</keyword>
<dbReference type="SUPFAM" id="SSF46955">
    <property type="entry name" value="Putative DNA-binding domain"/>
    <property type="match status" value="1"/>
</dbReference>
<dbReference type="Proteomes" id="UP000620127">
    <property type="component" value="Unassembled WGS sequence"/>
</dbReference>
<evidence type="ECO:0008006" key="3">
    <source>
        <dbReference type="Google" id="ProtNLM"/>
    </source>
</evidence>
<evidence type="ECO:0000313" key="1">
    <source>
        <dbReference type="EMBL" id="GGX23142.1"/>
    </source>
</evidence>
<gene>
    <name evidence="1" type="ORF">GCM10011282_31550</name>
</gene>